<comment type="caution">
    <text evidence="1">The sequence shown here is derived from an EMBL/GenBank/DDBJ whole genome shotgun (WGS) entry which is preliminary data.</text>
</comment>
<name>A0AAE3N7F9_9BURK</name>
<dbReference type="EMBL" id="JAQIPB010000002">
    <property type="protein sequence ID" value="MDA7415929.1"/>
    <property type="molecule type" value="Genomic_DNA"/>
</dbReference>
<dbReference type="Pfam" id="PF11142">
    <property type="entry name" value="DUF2917"/>
    <property type="match status" value="1"/>
</dbReference>
<proteinExistence type="predicted"/>
<accession>A0AAE3N7F9</accession>
<keyword evidence="2" id="KW-1185">Reference proteome</keyword>
<dbReference type="AlphaFoldDB" id="A0AAE3N7F9"/>
<dbReference type="RefSeq" id="WP_271427171.1">
    <property type="nucleotide sequence ID" value="NZ_JAQIPB010000002.1"/>
</dbReference>
<sequence length="116" mass="12238">MTPQDSRFLSPDHSLTLTLAAGTVVRCVAGRLWLTLECRALPGASPDIVLMPGQQHRMPARGLAFVHALGPGTARYALLGRGPRAQAGWMARASAWIQAATRRTSSRGAGSACSSQ</sequence>
<protein>
    <submittedName>
        <fullName evidence="1">DUF2917 domain-containing protein</fullName>
    </submittedName>
</protein>
<dbReference type="InterPro" id="IPR021317">
    <property type="entry name" value="DUF2917"/>
</dbReference>
<gene>
    <name evidence="1" type="ORF">PGB34_06085</name>
</gene>
<evidence type="ECO:0000313" key="1">
    <source>
        <dbReference type="EMBL" id="MDA7415929.1"/>
    </source>
</evidence>
<evidence type="ECO:0000313" key="2">
    <source>
        <dbReference type="Proteomes" id="UP001212602"/>
    </source>
</evidence>
<reference evidence="1" key="1">
    <citation type="submission" date="2023-01" db="EMBL/GenBank/DDBJ databases">
        <title>Xenophilus mangrovi sp. nov., isolated from soil of Mangrove nature reserve.</title>
        <authorList>
            <person name="Xu S."/>
            <person name="Liu Z."/>
            <person name="Xu Y."/>
        </authorList>
    </citation>
    <scope>NUCLEOTIDE SEQUENCE</scope>
    <source>
        <strain evidence="1">YW8</strain>
    </source>
</reference>
<organism evidence="1 2">
    <name type="scientific">Xenophilus arseniciresistens</name>
    <dbReference type="NCBI Taxonomy" id="1283306"/>
    <lineage>
        <taxon>Bacteria</taxon>
        <taxon>Pseudomonadati</taxon>
        <taxon>Pseudomonadota</taxon>
        <taxon>Betaproteobacteria</taxon>
        <taxon>Burkholderiales</taxon>
        <taxon>Comamonadaceae</taxon>
        <taxon>Xenophilus</taxon>
    </lineage>
</organism>
<dbReference type="Proteomes" id="UP001212602">
    <property type="component" value="Unassembled WGS sequence"/>
</dbReference>